<dbReference type="Proteomes" id="UP001321520">
    <property type="component" value="Chromosome"/>
</dbReference>
<keyword evidence="4" id="KW-1185">Reference proteome</keyword>
<proteinExistence type="inferred from homology"/>
<reference evidence="3 4" key="1">
    <citation type="submission" date="2022-05" db="EMBL/GenBank/DDBJ databases">
        <title>Microbulbifer sp. nov., isolated from sponge.</title>
        <authorList>
            <person name="Gao L."/>
        </authorList>
    </citation>
    <scope>NUCLEOTIDE SEQUENCE [LARGE SCALE GENOMIC DNA]</scope>
    <source>
        <strain evidence="3 4">MI-G</strain>
    </source>
</reference>
<evidence type="ECO:0000313" key="4">
    <source>
        <dbReference type="Proteomes" id="UP001321520"/>
    </source>
</evidence>
<gene>
    <name evidence="3" type="ORF">M8T91_01890</name>
</gene>
<evidence type="ECO:0000313" key="3">
    <source>
        <dbReference type="EMBL" id="WKD50205.1"/>
    </source>
</evidence>
<dbReference type="Pfam" id="PF13561">
    <property type="entry name" value="adh_short_C2"/>
    <property type="match status" value="1"/>
</dbReference>
<dbReference type="PANTHER" id="PTHR43639">
    <property type="entry name" value="OXIDOREDUCTASE, SHORT-CHAIN DEHYDROGENASE/REDUCTASE FAMILY (AFU_ORTHOLOGUE AFUA_5G02870)"/>
    <property type="match status" value="1"/>
</dbReference>
<name>A0ABY9EB38_9GAMM</name>
<dbReference type="SUPFAM" id="SSF51735">
    <property type="entry name" value="NAD(P)-binding Rossmann-fold domains"/>
    <property type="match status" value="1"/>
</dbReference>
<dbReference type="PANTHER" id="PTHR43639:SF1">
    <property type="entry name" value="SHORT-CHAIN DEHYDROGENASE_REDUCTASE FAMILY PROTEIN"/>
    <property type="match status" value="1"/>
</dbReference>
<evidence type="ECO:0000256" key="2">
    <source>
        <dbReference type="ARBA" id="ARBA00023002"/>
    </source>
</evidence>
<dbReference type="RefSeq" id="WP_301416284.1">
    <property type="nucleotide sequence ID" value="NZ_CP098023.1"/>
</dbReference>
<dbReference type="EC" id="1.5.1.33" evidence="3"/>
<evidence type="ECO:0000256" key="1">
    <source>
        <dbReference type="ARBA" id="ARBA00006484"/>
    </source>
</evidence>
<sequence length="242" mass="25716">MRNVLITGAAARLGRAIAKELHGDHRIAIHYRSSTDAAHALANAFNAVRRDSAVALQSALDSADACADLARRAEEAWGGIDVLVNNASAFYPTPVGSATEEDWDQLVGSNLKAPFFLSQALAGSLARNGGCIVNMADIHAERPMPEHTIYCAAKAGLVMLTKSLALELSPRVRVNAVAPGAILWPEQETTNAAEKARIVQRIPLARTGSANDIARTVRFLTCNAPYINGQILAVDGGRNLTI</sequence>
<dbReference type="InterPro" id="IPR002347">
    <property type="entry name" value="SDR_fam"/>
</dbReference>
<comment type="similarity">
    <text evidence="1">Belongs to the short-chain dehydrogenases/reductases (SDR) family.</text>
</comment>
<dbReference type="InterPro" id="IPR036291">
    <property type="entry name" value="NAD(P)-bd_dom_sf"/>
</dbReference>
<organism evidence="3 4">
    <name type="scientific">Microbulbifer spongiae</name>
    <dbReference type="NCBI Taxonomy" id="2944933"/>
    <lineage>
        <taxon>Bacteria</taxon>
        <taxon>Pseudomonadati</taxon>
        <taxon>Pseudomonadota</taxon>
        <taxon>Gammaproteobacteria</taxon>
        <taxon>Cellvibrionales</taxon>
        <taxon>Microbulbiferaceae</taxon>
        <taxon>Microbulbifer</taxon>
    </lineage>
</organism>
<dbReference type="GO" id="GO:0047040">
    <property type="term" value="F:pteridine reductase activity"/>
    <property type="evidence" value="ECO:0007669"/>
    <property type="project" value="UniProtKB-EC"/>
</dbReference>
<dbReference type="PRINTS" id="PR00080">
    <property type="entry name" value="SDRFAMILY"/>
</dbReference>
<accession>A0ABY9EB38</accession>
<keyword evidence="2 3" id="KW-0560">Oxidoreductase</keyword>
<protein>
    <submittedName>
        <fullName evidence="3">Pteridine reductase</fullName>
        <ecNumber evidence="3">1.5.1.33</ecNumber>
    </submittedName>
</protein>
<dbReference type="EMBL" id="CP098023">
    <property type="protein sequence ID" value="WKD50205.1"/>
    <property type="molecule type" value="Genomic_DNA"/>
</dbReference>
<dbReference type="InterPro" id="IPR020904">
    <property type="entry name" value="Sc_DH/Rdtase_CS"/>
</dbReference>
<dbReference type="PROSITE" id="PS00061">
    <property type="entry name" value="ADH_SHORT"/>
    <property type="match status" value="1"/>
</dbReference>
<dbReference type="PRINTS" id="PR00081">
    <property type="entry name" value="GDHRDH"/>
</dbReference>
<dbReference type="NCBIfam" id="NF006598">
    <property type="entry name" value="PRK09135.1"/>
    <property type="match status" value="1"/>
</dbReference>
<dbReference type="Gene3D" id="3.40.50.720">
    <property type="entry name" value="NAD(P)-binding Rossmann-like Domain"/>
    <property type="match status" value="1"/>
</dbReference>